<gene>
    <name evidence="1" type="ORF">N8I77_001956</name>
</gene>
<dbReference type="EMBL" id="JAUJFL010000001">
    <property type="protein sequence ID" value="KAK2615185.1"/>
    <property type="molecule type" value="Genomic_DNA"/>
</dbReference>
<protein>
    <submittedName>
        <fullName evidence="1">Uncharacterized protein</fullName>
    </submittedName>
</protein>
<evidence type="ECO:0000313" key="2">
    <source>
        <dbReference type="Proteomes" id="UP001265746"/>
    </source>
</evidence>
<keyword evidence="2" id="KW-1185">Reference proteome</keyword>
<organism evidence="1 2">
    <name type="scientific">Phomopsis amygdali</name>
    <name type="common">Fusicoccum amygdali</name>
    <dbReference type="NCBI Taxonomy" id="1214568"/>
    <lineage>
        <taxon>Eukaryota</taxon>
        <taxon>Fungi</taxon>
        <taxon>Dikarya</taxon>
        <taxon>Ascomycota</taxon>
        <taxon>Pezizomycotina</taxon>
        <taxon>Sordariomycetes</taxon>
        <taxon>Sordariomycetidae</taxon>
        <taxon>Diaporthales</taxon>
        <taxon>Diaporthaceae</taxon>
        <taxon>Diaporthe</taxon>
    </lineage>
</organism>
<name>A0AAD9STT8_PHOAM</name>
<dbReference type="Proteomes" id="UP001265746">
    <property type="component" value="Unassembled WGS sequence"/>
</dbReference>
<sequence>MYLRAQVWIQRGGLEKQVCESSWTCPEAFEHVIAASVTVLRRQGGDDVFQRLFQVAVRFAYCQPRCIAIRQVPRLHPALYLSQEVLGAQSIVGPWQDVGRMEAARSVWQRTVSKAALYVRQGDGE</sequence>
<accession>A0AAD9STT8</accession>
<comment type="caution">
    <text evidence="1">The sequence shown here is derived from an EMBL/GenBank/DDBJ whole genome shotgun (WGS) entry which is preliminary data.</text>
</comment>
<reference evidence="1" key="1">
    <citation type="submission" date="2023-06" db="EMBL/GenBank/DDBJ databases">
        <authorList>
            <person name="Noh H."/>
        </authorList>
    </citation>
    <scope>NUCLEOTIDE SEQUENCE</scope>
    <source>
        <strain evidence="1">DUCC20226</strain>
    </source>
</reference>
<evidence type="ECO:0000313" key="1">
    <source>
        <dbReference type="EMBL" id="KAK2615185.1"/>
    </source>
</evidence>
<dbReference type="AlphaFoldDB" id="A0AAD9STT8"/>
<proteinExistence type="predicted"/>